<accession>A0ABS5U281</accession>
<name>A0ABS5U281_9CELL</name>
<reference evidence="1 2" key="1">
    <citation type="submission" date="2021-05" db="EMBL/GenBank/DDBJ databases">
        <title>Description of Cellulomonas sp. DKR-3 sp. nov.</title>
        <authorList>
            <person name="Dahal R.H."/>
            <person name="Chaudhary D.K."/>
        </authorList>
    </citation>
    <scope>NUCLEOTIDE SEQUENCE [LARGE SCALE GENOMIC DNA]</scope>
    <source>
        <strain evidence="1 2">DKR-3</strain>
    </source>
</reference>
<keyword evidence="2" id="KW-1185">Reference proteome</keyword>
<evidence type="ECO:0000313" key="2">
    <source>
        <dbReference type="Proteomes" id="UP000722125"/>
    </source>
</evidence>
<protein>
    <submittedName>
        <fullName evidence="1">Uncharacterized protein</fullName>
    </submittedName>
</protein>
<dbReference type="RefSeq" id="WP_214352472.1">
    <property type="nucleotide sequence ID" value="NZ_JAHBOH010000002.1"/>
</dbReference>
<organism evidence="1 2">
    <name type="scientific">Cellulomonas fulva</name>
    <dbReference type="NCBI Taxonomy" id="2835530"/>
    <lineage>
        <taxon>Bacteria</taxon>
        <taxon>Bacillati</taxon>
        <taxon>Actinomycetota</taxon>
        <taxon>Actinomycetes</taxon>
        <taxon>Micrococcales</taxon>
        <taxon>Cellulomonadaceae</taxon>
        <taxon>Cellulomonas</taxon>
    </lineage>
</organism>
<proteinExistence type="predicted"/>
<evidence type="ECO:0000313" key="1">
    <source>
        <dbReference type="EMBL" id="MBT0995482.1"/>
    </source>
</evidence>
<sequence length="83" mass="9087">MARKQRRSAERAAELVRVAAVEDRDFAAWWQQHEALQGRLDELDPANALVVLDALGETAPHPVAVALVAVASRAYAPTDPEEE</sequence>
<dbReference type="EMBL" id="JAHBOH010000002">
    <property type="protein sequence ID" value="MBT0995482.1"/>
    <property type="molecule type" value="Genomic_DNA"/>
</dbReference>
<comment type="caution">
    <text evidence="1">The sequence shown here is derived from an EMBL/GenBank/DDBJ whole genome shotgun (WGS) entry which is preliminary data.</text>
</comment>
<dbReference type="Proteomes" id="UP000722125">
    <property type="component" value="Unassembled WGS sequence"/>
</dbReference>
<gene>
    <name evidence="1" type="ORF">KIN34_14440</name>
</gene>